<protein>
    <recommendedName>
        <fullName evidence="1">FP protein C-terminal domain-containing protein</fullName>
    </recommendedName>
</protein>
<dbReference type="Proteomes" id="UP000007151">
    <property type="component" value="Unassembled WGS sequence"/>
</dbReference>
<proteinExistence type="predicted"/>
<accession>A0A212EUF2</accession>
<evidence type="ECO:0000313" key="3">
    <source>
        <dbReference type="Proteomes" id="UP000007151"/>
    </source>
</evidence>
<organism evidence="2 3">
    <name type="scientific">Danaus plexippus plexippus</name>
    <dbReference type="NCBI Taxonomy" id="278856"/>
    <lineage>
        <taxon>Eukaryota</taxon>
        <taxon>Metazoa</taxon>
        <taxon>Ecdysozoa</taxon>
        <taxon>Arthropoda</taxon>
        <taxon>Hexapoda</taxon>
        <taxon>Insecta</taxon>
        <taxon>Pterygota</taxon>
        <taxon>Neoptera</taxon>
        <taxon>Endopterygota</taxon>
        <taxon>Lepidoptera</taxon>
        <taxon>Glossata</taxon>
        <taxon>Ditrysia</taxon>
        <taxon>Papilionoidea</taxon>
        <taxon>Nymphalidae</taxon>
        <taxon>Danainae</taxon>
        <taxon>Danaini</taxon>
        <taxon>Danaina</taxon>
        <taxon>Danaus</taxon>
        <taxon>Danaus</taxon>
    </lineage>
</organism>
<reference evidence="2 3" key="1">
    <citation type="journal article" date="2011" name="Cell">
        <title>The monarch butterfly genome yields insights into long-distance migration.</title>
        <authorList>
            <person name="Zhan S."/>
            <person name="Merlin C."/>
            <person name="Boore J.L."/>
            <person name="Reppert S.M."/>
        </authorList>
    </citation>
    <scope>NUCLEOTIDE SEQUENCE [LARGE SCALE GENOMIC DNA]</scope>
    <source>
        <strain evidence="2">F-2</strain>
    </source>
</reference>
<dbReference type="InParanoid" id="A0A212EUF2"/>
<sequence length="121" mass="13985">MLFREARQRSQHYGIRFCWLRNGSIYIRKTEYIEENRSPAILIRTTLDLDKYVGPELKASSGDNSLEVHQLARSLAVQSHLPAKFLISCYSVSYTMTCKALFLADYVNVWKYARPSPDSAF</sequence>
<comment type="caution">
    <text evidence="2">The sequence shown here is derived from an EMBL/GenBank/DDBJ whole genome shotgun (WGS) entry which is preliminary data.</text>
</comment>
<name>A0A212EUF2_DANPL</name>
<dbReference type="EMBL" id="AGBW02012419">
    <property type="protein sequence ID" value="OWR45081.1"/>
    <property type="molecule type" value="Genomic_DNA"/>
</dbReference>
<dbReference type="AlphaFoldDB" id="A0A212EUF2"/>
<feature type="domain" description="FP protein C-terminal" evidence="1">
    <location>
        <begin position="1"/>
        <end position="52"/>
    </location>
</feature>
<evidence type="ECO:0000313" key="2">
    <source>
        <dbReference type="EMBL" id="OWR45081.1"/>
    </source>
</evidence>
<evidence type="ECO:0000259" key="1">
    <source>
        <dbReference type="Pfam" id="PF25298"/>
    </source>
</evidence>
<gene>
    <name evidence="2" type="ORF">KGM_211705</name>
</gene>
<dbReference type="Pfam" id="PF25298">
    <property type="entry name" value="Baculo_FP_2nd"/>
    <property type="match status" value="1"/>
</dbReference>
<dbReference type="KEGG" id="dpl:KGM_211705"/>
<dbReference type="InterPro" id="IPR057251">
    <property type="entry name" value="FP_C"/>
</dbReference>
<keyword evidence="3" id="KW-1185">Reference proteome</keyword>